<dbReference type="RefSeq" id="WP_273926591.1">
    <property type="nucleotide sequence ID" value="NZ_JAQSIO010000003.1"/>
</dbReference>
<organism evidence="3 4">
    <name type="scientific">Curvibacter microcysteis</name>
    <dbReference type="NCBI Taxonomy" id="3026419"/>
    <lineage>
        <taxon>Bacteria</taxon>
        <taxon>Pseudomonadati</taxon>
        <taxon>Pseudomonadota</taxon>
        <taxon>Betaproteobacteria</taxon>
        <taxon>Burkholderiales</taxon>
        <taxon>Comamonadaceae</taxon>
        <taxon>Curvibacter</taxon>
    </lineage>
</organism>
<feature type="region of interest" description="Disordered" evidence="1">
    <location>
        <begin position="1"/>
        <end position="27"/>
    </location>
</feature>
<dbReference type="InterPro" id="IPR018692">
    <property type="entry name" value="DUF2189"/>
</dbReference>
<dbReference type="Proteomes" id="UP001528672">
    <property type="component" value="Unassembled WGS sequence"/>
</dbReference>
<dbReference type="Pfam" id="PF09955">
    <property type="entry name" value="DUF2189"/>
    <property type="match status" value="1"/>
</dbReference>
<gene>
    <name evidence="3" type="ORF">PSQ39_09820</name>
</gene>
<sequence length="291" mass="31248">MAAPLAHDPVPGASVPPNTPESGHAPDSAEASRLRLAPLHFSDPWRWLARGAADLIAAPGIALFYGVCFWGMALLLGWVFRSNPEYTMSIASGCLLLGPFLAMGLYDASRRRELGLKPELGRSIVCWDQHMGSMAMLVLVLMVLELIWGRASLVVFAVFFNTGMPSTTGVIQAVFNPENWEFVAVYTVVGGIFASLVFSIAVVSIPMILDRDTDAITAAITSIRVVLGHTGVMLFWGALITVLVALALWPWGLGLVLLGPWLGHATWHAYRGAVQWPGSSPASPEPTSTQA</sequence>
<reference evidence="3 4" key="1">
    <citation type="submission" date="2023-02" db="EMBL/GenBank/DDBJ databases">
        <title>Bacterial whole genome sequence for Curvibacter sp. HBC28.</title>
        <authorList>
            <person name="Le V."/>
            <person name="Ko S.-R."/>
            <person name="Ahn C.-Y."/>
            <person name="Oh H.-M."/>
        </authorList>
    </citation>
    <scope>NUCLEOTIDE SEQUENCE [LARGE SCALE GENOMIC DNA]</scope>
    <source>
        <strain evidence="3 4">HBC28</strain>
    </source>
</reference>
<feature type="transmembrane region" description="Helical" evidence="2">
    <location>
        <begin position="86"/>
        <end position="106"/>
    </location>
</feature>
<protein>
    <submittedName>
        <fullName evidence="3">DUF2189 domain-containing protein</fullName>
    </submittedName>
</protein>
<keyword evidence="2" id="KW-0472">Membrane</keyword>
<name>A0ABT5MEC1_9BURK</name>
<feature type="transmembrane region" description="Helical" evidence="2">
    <location>
        <begin position="226"/>
        <end position="251"/>
    </location>
</feature>
<comment type="caution">
    <text evidence="3">The sequence shown here is derived from an EMBL/GenBank/DDBJ whole genome shotgun (WGS) entry which is preliminary data.</text>
</comment>
<keyword evidence="2" id="KW-0812">Transmembrane</keyword>
<proteinExistence type="predicted"/>
<keyword evidence="4" id="KW-1185">Reference proteome</keyword>
<evidence type="ECO:0000313" key="4">
    <source>
        <dbReference type="Proteomes" id="UP001528672"/>
    </source>
</evidence>
<feature type="transmembrane region" description="Helical" evidence="2">
    <location>
        <begin position="55"/>
        <end position="80"/>
    </location>
</feature>
<evidence type="ECO:0000313" key="3">
    <source>
        <dbReference type="EMBL" id="MDD0814925.1"/>
    </source>
</evidence>
<accession>A0ABT5MEC1</accession>
<feature type="transmembrane region" description="Helical" evidence="2">
    <location>
        <begin position="180"/>
        <end position="205"/>
    </location>
</feature>
<evidence type="ECO:0000256" key="1">
    <source>
        <dbReference type="SAM" id="MobiDB-lite"/>
    </source>
</evidence>
<feature type="transmembrane region" description="Helical" evidence="2">
    <location>
        <begin position="137"/>
        <end position="160"/>
    </location>
</feature>
<keyword evidence="2" id="KW-1133">Transmembrane helix</keyword>
<dbReference type="EMBL" id="JAQSIO010000003">
    <property type="protein sequence ID" value="MDD0814925.1"/>
    <property type="molecule type" value="Genomic_DNA"/>
</dbReference>
<evidence type="ECO:0000256" key="2">
    <source>
        <dbReference type="SAM" id="Phobius"/>
    </source>
</evidence>